<reference evidence="2" key="1">
    <citation type="submission" date="2019-01" db="EMBL/GenBank/DDBJ databases">
        <title>Amphibian rabies?! Lyssa-like virus sequences in brain transcriptomes of American green treefrogs.</title>
        <authorList>
            <person name="Debat H.J."/>
            <person name="Sinkiewicz D.M."/>
            <person name="Wilczynski W."/>
            <person name="Nibert M.L."/>
        </authorList>
    </citation>
    <scope>NUCLEOTIDE SEQUENCE</scope>
    <source>
        <strain evidence="2">FLLV1-MaleB</strain>
    </source>
</reference>
<feature type="compositionally biased region" description="Polar residues" evidence="1">
    <location>
        <begin position="57"/>
        <end position="73"/>
    </location>
</feature>
<dbReference type="SUPFAM" id="SSF118173">
    <property type="entry name" value="Phosphoprotein M1, C-terminal domain"/>
    <property type="match status" value="1"/>
</dbReference>
<dbReference type="EMBL" id="MK473368">
    <property type="protein sequence ID" value="QCF24334.1"/>
    <property type="molecule type" value="Viral_cRNA"/>
</dbReference>
<evidence type="ECO:0000313" key="2">
    <source>
        <dbReference type="EMBL" id="QCF24334.1"/>
    </source>
</evidence>
<sequence>MSKSLIDPRGVRSGTSEFVGIDEGLENISRIASLSLKASQGTFGGELIDILEESHQMGNGESDMPNSSSEASPTTPPVFTGFHSPLEPSHSQEPPLKNMPVIVPPTTIPVRANITNPEDGTEMPLPATRPKAQQIDMRAVERGREREFFERTNDGSPLSAFRVVRDLMFALYNDRSKMESDWEHLCGEFRTHLREEYGGIMPSPKKMIEKAPSRDEEEFVTKTKTLDDYLDQGPKVGEGLAQFSKGEMILMDIITEKWNSGYRFLNKSGRTIAWSIAKLDCRAEQMITVGRRHDHWSKIIEEPHKIPVRWLIHWVGKHVSKEYRANVGIEAMDRQTKKDLLKLMPVTFEWA</sequence>
<dbReference type="InterPro" id="IPR037199">
    <property type="entry name" value="PP_M1_C"/>
</dbReference>
<dbReference type="GO" id="GO:0019083">
    <property type="term" value="P:viral transcription"/>
    <property type="evidence" value="ECO:0007669"/>
    <property type="project" value="InterPro"/>
</dbReference>
<feature type="region of interest" description="Disordered" evidence="1">
    <location>
        <begin position="57"/>
        <end position="101"/>
    </location>
</feature>
<dbReference type="GO" id="GO:0003968">
    <property type="term" value="F:RNA-directed RNA polymerase activity"/>
    <property type="evidence" value="ECO:0007669"/>
    <property type="project" value="InterPro"/>
</dbReference>
<protein>
    <submittedName>
        <fullName evidence="2">Phosphoprotein</fullName>
    </submittedName>
</protein>
<accession>A0A6G5RSQ3</accession>
<proteinExistence type="predicted"/>
<evidence type="ECO:0000256" key="1">
    <source>
        <dbReference type="SAM" id="MobiDB-lite"/>
    </source>
</evidence>
<organism evidence="2">
    <name type="scientific">Frog lyssa-like virus 1</name>
    <dbReference type="NCBI Taxonomy" id="2571313"/>
    <lineage>
        <taxon>Viruses</taxon>
        <taxon>Riboviria</taxon>
        <taxon>Orthornavirae</taxon>
        <taxon>Negarnaviricota</taxon>
        <taxon>Haploviricotina</taxon>
        <taxon>Monjiviricetes</taxon>
        <taxon>Mononegavirales</taxon>
        <taxon>Rhabdoviridae</taxon>
        <taxon>Alpharhabdovirinae</taxon>
        <taxon>Amplylivirus</taxon>
        <taxon>Amplylivirus cinereus</taxon>
    </lineage>
</organism>
<gene>
    <name evidence="2" type="primary">P</name>
</gene>
<name>A0A6G5RSQ3_9RHAB</name>